<feature type="region of interest" description="Disordered" evidence="1">
    <location>
        <begin position="118"/>
        <end position="145"/>
    </location>
</feature>
<keyword evidence="3" id="KW-1185">Reference proteome</keyword>
<dbReference type="GO" id="GO:1990904">
    <property type="term" value="C:ribonucleoprotein complex"/>
    <property type="evidence" value="ECO:0007669"/>
    <property type="project" value="UniProtKB-KW"/>
</dbReference>
<gene>
    <name evidence="2" type="ORF">POM88_032469</name>
</gene>
<keyword evidence="2" id="KW-0687">Ribonucleoprotein</keyword>
<protein>
    <submittedName>
        <fullName evidence="2">H/ACA ribonucleoprotein complex</fullName>
    </submittedName>
</protein>
<feature type="compositionally biased region" description="Basic residues" evidence="1">
    <location>
        <begin position="1"/>
        <end position="11"/>
    </location>
</feature>
<feature type="region of interest" description="Disordered" evidence="1">
    <location>
        <begin position="1"/>
        <end position="68"/>
    </location>
</feature>
<dbReference type="PANTHER" id="PTHR37218">
    <property type="entry name" value="COILED-COIL PROTEIN"/>
    <property type="match status" value="1"/>
</dbReference>
<evidence type="ECO:0000256" key="1">
    <source>
        <dbReference type="SAM" id="MobiDB-lite"/>
    </source>
</evidence>
<reference evidence="2" key="2">
    <citation type="submission" date="2023-05" db="EMBL/GenBank/DDBJ databases">
        <authorList>
            <person name="Schelkunov M.I."/>
        </authorList>
    </citation>
    <scope>NUCLEOTIDE SEQUENCE</scope>
    <source>
        <strain evidence="2">Hsosn_3</strain>
        <tissue evidence="2">Leaf</tissue>
    </source>
</reference>
<dbReference type="PANTHER" id="PTHR37218:SF2">
    <property type="entry name" value="COILED-COIL PROTEIN"/>
    <property type="match status" value="1"/>
</dbReference>
<feature type="compositionally biased region" description="Basic and acidic residues" evidence="1">
    <location>
        <begin position="12"/>
        <end position="22"/>
    </location>
</feature>
<feature type="compositionally biased region" description="Basic and acidic residues" evidence="1">
    <location>
        <begin position="59"/>
        <end position="68"/>
    </location>
</feature>
<sequence>MGGKGRKRREKNYRAAHGEKNRRLPPPPVSSSLDALPSKLRQILKFTHPHPQPPQPKPAVEEKVQDPHQDVFKGLEASGNDVIDEVGILESANEKKKKKRKRKGAKDLRFEMEALAGISTKRKERKKKRLEEMKHKRKKVKASENLDFPGREEIKFGEVVKAPPKLVTIPKGKKSPQDAFKERLRLEAVDGYRNRRGWSSRPGIHLPTPEVASM</sequence>
<dbReference type="EMBL" id="JAUIZM010000007">
    <property type="protein sequence ID" value="KAK1376276.1"/>
    <property type="molecule type" value="Genomic_DNA"/>
</dbReference>
<evidence type="ECO:0000313" key="3">
    <source>
        <dbReference type="Proteomes" id="UP001237642"/>
    </source>
</evidence>
<organism evidence="2 3">
    <name type="scientific">Heracleum sosnowskyi</name>
    <dbReference type="NCBI Taxonomy" id="360622"/>
    <lineage>
        <taxon>Eukaryota</taxon>
        <taxon>Viridiplantae</taxon>
        <taxon>Streptophyta</taxon>
        <taxon>Embryophyta</taxon>
        <taxon>Tracheophyta</taxon>
        <taxon>Spermatophyta</taxon>
        <taxon>Magnoliopsida</taxon>
        <taxon>eudicotyledons</taxon>
        <taxon>Gunneridae</taxon>
        <taxon>Pentapetalae</taxon>
        <taxon>asterids</taxon>
        <taxon>campanulids</taxon>
        <taxon>Apiales</taxon>
        <taxon>Apiaceae</taxon>
        <taxon>Apioideae</taxon>
        <taxon>apioid superclade</taxon>
        <taxon>Tordylieae</taxon>
        <taxon>Tordyliinae</taxon>
        <taxon>Heracleum</taxon>
    </lineage>
</organism>
<comment type="caution">
    <text evidence="2">The sequence shown here is derived from an EMBL/GenBank/DDBJ whole genome shotgun (WGS) entry which is preliminary data.</text>
</comment>
<evidence type="ECO:0000313" key="2">
    <source>
        <dbReference type="EMBL" id="KAK1376276.1"/>
    </source>
</evidence>
<dbReference type="Proteomes" id="UP001237642">
    <property type="component" value="Unassembled WGS sequence"/>
</dbReference>
<proteinExistence type="predicted"/>
<name>A0AAD8MK33_9APIA</name>
<accession>A0AAD8MK33</accession>
<dbReference type="AlphaFoldDB" id="A0AAD8MK33"/>
<reference evidence="2" key="1">
    <citation type="submission" date="2023-02" db="EMBL/GenBank/DDBJ databases">
        <title>Genome of toxic invasive species Heracleum sosnowskyi carries increased number of genes despite the absence of recent whole-genome duplications.</title>
        <authorList>
            <person name="Schelkunov M."/>
            <person name="Shtratnikova V."/>
            <person name="Makarenko M."/>
            <person name="Klepikova A."/>
            <person name="Omelchenko D."/>
            <person name="Novikova G."/>
            <person name="Obukhova E."/>
            <person name="Bogdanov V."/>
            <person name="Penin A."/>
            <person name="Logacheva M."/>
        </authorList>
    </citation>
    <scope>NUCLEOTIDE SEQUENCE</scope>
    <source>
        <strain evidence="2">Hsosn_3</strain>
        <tissue evidence="2">Leaf</tissue>
    </source>
</reference>